<evidence type="ECO:0000313" key="1">
    <source>
        <dbReference type="EMBL" id="QEN05226.1"/>
    </source>
</evidence>
<dbReference type="AlphaFoldDB" id="A0A5C1QF14"/>
<dbReference type="OrthoDB" id="191350at2"/>
<reference evidence="1 2" key="1">
    <citation type="submission" date="2019-02" db="EMBL/GenBank/DDBJ databases">
        <authorList>
            <person name="Fomenkov A."/>
            <person name="Dubinina G."/>
            <person name="Grabovich M."/>
            <person name="Vincze T."/>
            <person name="Roberts R.J."/>
        </authorList>
    </citation>
    <scope>NUCLEOTIDE SEQUENCE [LARGE SCALE GENOMIC DNA]</scope>
    <source>
        <strain evidence="1 2">P</strain>
    </source>
</reference>
<dbReference type="EMBL" id="CP035807">
    <property type="protein sequence ID" value="QEN05226.1"/>
    <property type="molecule type" value="Genomic_DNA"/>
</dbReference>
<name>A0A5C1QF14_9SPIO</name>
<proteinExistence type="predicted"/>
<sequence>MGTWDIGFFDNDMACDWENSIKDNRDLSYIESAIDHVLENTEDSLDIDISNKALAAAESLARLLGTSSGSSSYTEHIDKWAKEFSDSVDIKLINKTITALEMILSSNSELKQFWTLRGEYSKWESSIKDLENRLKTSYEK</sequence>
<organism evidence="1 2">
    <name type="scientific">Thiospirochaeta perfilievii</name>
    <dbReference type="NCBI Taxonomy" id="252967"/>
    <lineage>
        <taxon>Bacteria</taxon>
        <taxon>Pseudomonadati</taxon>
        <taxon>Spirochaetota</taxon>
        <taxon>Spirochaetia</taxon>
        <taxon>Spirochaetales</taxon>
        <taxon>Spirochaetaceae</taxon>
        <taxon>Thiospirochaeta</taxon>
    </lineage>
</organism>
<dbReference type="RefSeq" id="WP_149568465.1">
    <property type="nucleotide sequence ID" value="NZ_CP035807.1"/>
</dbReference>
<dbReference type="Pfam" id="PF14078">
    <property type="entry name" value="DUF4259"/>
    <property type="match status" value="1"/>
</dbReference>
<dbReference type="KEGG" id="sper:EW093_11055"/>
<keyword evidence="2" id="KW-1185">Reference proteome</keyword>
<gene>
    <name evidence="1" type="ORF">EW093_11055</name>
</gene>
<accession>A0A5C1QF14</accession>
<dbReference type="Proteomes" id="UP000323824">
    <property type="component" value="Chromosome"/>
</dbReference>
<reference evidence="1 2" key="2">
    <citation type="submission" date="2019-09" db="EMBL/GenBank/DDBJ databases">
        <title>Complete Genome Sequence and Methylome Analysis of free living Spirochaetas.</title>
        <authorList>
            <person name="Leshcheva N."/>
            <person name="Mikheeva N."/>
        </authorList>
    </citation>
    <scope>NUCLEOTIDE SEQUENCE [LARGE SCALE GENOMIC DNA]</scope>
    <source>
        <strain evidence="1 2">P</strain>
    </source>
</reference>
<dbReference type="InterPro" id="IPR025355">
    <property type="entry name" value="DUF4259"/>
</dbReference>
<protein>
    <submittedName>
        <fullName evidence="1">DUF4259 domain-containing protein</fullName>
    </submittedName>
</protein>
<evidence type="ECO:0000313" key="2">
    <source>
        <dbReference type="Proteomes" id="UP000323824"/>
    </source>
</evidence>